<dbReference type="Proteomes" id="UP000215506">
    <property type="component" value="Unassembled WGS sequence"/>
</dbReference>
<sequence>MNAPVSVADQALQPLIDWATAELGNLGRTVTGAQEMRRRDWTLLARIDTDAGAVWAKASARAFAHEGPLLEAVDRLVPDAVPKPLAVHRENGWFLALDGGETMRTGPLDRQFALDGSDAPPPRPPGWESVLRSYAALQHTLCTHAESLRDTGTPYLPPARLIDVYRHFAERAPRLESAIESAAAELARYDRLSVEHNDLYPGHVFRTTAAVFDWGDALITHPFLSVRTFRDPQRAAYFDAWRELATVTDREIELAERLAPLTTLHSWLTIDTAPGRPAERFAPFVTEMLDRLRANFA</sequence>
<evidence type="ECO:0000313" key="1">
    <source>
        <dbReference type="EMBL" id="OXR44780.1"/>
    </source>
</evidence>
<evidence type="ECO:0000313" key="2">
    <source>
        <dbReference type="Proteomes" id="UP000215506"/>
    </source>
</evidence>
<evidence type="ECO:0008006" key="3">
    <source>
        <dbReference type="Google" id="ProtNLM"/>
    </source>
</evidence>
<dbReference type="InterPro" id="IPR011009">
    <property type="entry name" value="Kinase-like_dom_sf"/>
</dbReference>
<dbReference type="RefSeq" id="WP_094025477.1">
    <property type="nucleotide sequence ID" value="NZ_NGAF01000005.1"/>
</dbReference>
<comment type="caution">
    <text evidence="1">The sequence shown here is derived from an EMBL/GenBank/DDBJ whole genome shotgun (WGS) entry which is preliminary data.</text>
</comment>
<gene>
    <name evidence="1" type="ORF">B7C42_02734</name>
</gene>
<organism evidence="1 2">
    <name type="scientific">Nocardia cerradoensis</name>
    <dbReference type="NCBI Taxonomy" id="85688"/>
    <lineage>
        <taxon>Bacteria</taxon>
        <taxon>Bacillati</taxon>
        <taxon>Actinomycetota</taxon>
        <taxon>Actinomycetes</taxon>
        <taxon>Mycobacteriales</taxon>
        <taxon>Nocardiaceae</taxon>
        <taxon>Nocardia</taxon>
    </lineage>
</organism>
<protein>
    <recommendedName>
        <fullName evidence="3">Aminoglycoside phosphotransferase domain-containing protein</fullName>
    </recommendedName>
</protein>
<name>A0A231H7L8_9NOCA</name>
<accession>A0A231H7L8</accession>
<reference evidence="1 2" key="1">
    <citation type="submission" date="2017-07" db="EMBL/GenBank/DDBJ databases">
        <title>First draft Genome Sequence of Nocardia cerradoensis isolated from human infection.</title>
        <authorList>
            <person name="Carrasco G."/>
        </authorList>
    </citation>
    <scope>NUCLEOTIDE SEQUENCE [LARGE SCALE GENOMIC DNA]</scope>
    <source>
        <strain evidence="1 2">CNM20130759</strain>
    </source>
</reference>
<dbReference type="SUPFAM" id="SSF56112">
    <property type="entry name" value="Protein kinase-like (PK-like)"/>
    <property type="match status" value="1"/>
</dbReference>
<dbReference type="EMBL" id="NGAF01000005">
    <property type="protein sequence ID" value="OXR44780.1"/>
    <property type="molecule type" value="Genomic_DNA"/>
</dbReference>
<dbReference type="AlphaFoldDB" id="A0A231H7L8"/>
<proteinExistence type="predicted"/>
<keyword evidence="2" id="KW-1185">Reference proteome</keyword>